<dbReference type="SUPFAM" id="SSF103190">
    <property type="entry name" value="Sensory domain-like"/>
    <property type="match status" value="1"/>
</dbReference>
<reference evidence="7" key="2">
    <citation type="submission" date="2020-09" db="EMBL/GenBank/DDBJ databases">
        <authorList>
            <person name="Sun Q."/>
            <person name="Zhou Y."/>
        </authorList>
    </citation>
    <scope>NUCLEOTIDE SEQUENCE</scope>
    <source>
        <strain evidence="7">CGMCC 1.3617</strain>
    </source>
</reference>
<proteinExistence type="inferred from homology"/>
<dbReference type="PROSITE" id="PS50885">
    <property type="entry name" value="HAMP"/>
    <property type="match status" value="1"/>
</dbReference>
<comment type="similarity">
    <text evidence="2">Belongs to the methyl-accepting chemotaxis (MCP) protein family.</text>
</comment>
<organism evidence="7 8">
    <name type="scientific">Neoroseomonas lacus</name>
    <dbReference type="NCBI Taxonomy" id="287609"/>
    <lineage>
        <taxon>Bacteria</taxon>
        <taxon>Pseudomonadati</taxon>
        <taxon>Pseudomonadota</taxon>
        <taxon>Alphaproteobacteria</taxon>
        <taxon>Acetobacterales</taxon>
        <taxon>Acetobacteraceae</taxon>
        <taxon>Neoroseomonas</taxon>
    </lineage>
</organism>
<protein>
    <submittedName>
        <fullName evidence="7">Methyl-accepting chemotaxis protein</fullName>
    </submittedName>
</protein>
<dbReference type="CDD" id="cd06225">
    <property type="entry name" value="HAMP"/>
    <property type="match status" value="1"/>
</dbReference>
<accession>A0A917NHS9</accession>
<dbReference type="Pfam" id="PF00015">
    <property type="entry name" value="MCPsignal"/>
    <property type="match status" value="1"/>
</dbReference>
<dbReference type="PROSITE" id="PS50111">
    <property type="entry name" value="CHEMOTAXIS_TRANSDUC_2"/>
    <property type="match status" value="1"/>
</dbReference>
<dbReference type="GO" id="GO:0006935">
    <property type="term" value="P:chemotaxis"/>
    <property type="evidence" value="ECO:0007669"/>
    <property type="project" value="InterPro"/>
</dbReference>
<comment type="caution">
    <text evidence="7">The sequence shown here is derived from an EMBL/GenBank/DDBJ whole genome shotgun (WGS) entry which is preliminary data.</text>
</comment>
<dbReference type="PANTHER" id="PTHR32089">
    <property type="entry name" value="METHYL-ACCEPTING CHEMOTAXIS PROTEIN MCPB"/>
    <property type="match status" value="1"/>
</dbReference>
<dbReference type="InterPro" id="IPR029150">
    <property type="entry name" value="dCache_3"/>
</dbReference>
<feature type="domain" description="Methyl-accepting transducer" evidence="5">
    <location>
        <begin position="398"/>
        <end position="624"/>
    </location>
</feature>
<dbReference type="InterPro" id="IPR029151">
    <property type="entry name" value="Sensor-like_sf"/>
</dbReference>
<dbReference type="SMART" id="SM00283">
    <property type="entry name" value="MA"/>
    <property type="match status" value="1"/>
</dbReference>
<dbReference type="PRINTS" id="PR00260">
    <property type="entry name" value="CHEMTRNSDUCR"/>
</dbReference>
<dbReference type="Gene3D" id="1.10.287.950">
    <property type="entry name" value="Methyl-accepting chemotaxis protein"/>
    <property type="match status" value="1"/>
</dbReference>
<dbReference type="InterPro" id="IPR004089">
    <property type="entry name" value="MCPsignal_dom"/>
</dbReference>
<feature type="transmembrane region" description="Helical" evidence="4">
    <location>
        <begin position="280"/>
        <end position="303"/>
    </location>
</feature>
<evidence type="ECO:0000256" key="1">
    <source>
        <dbReference type="ARBA" id="ARBA00023224"/>
    </source>
</evidence>
<evidence type="ECO:0000256" key="3">
    <source>
        <dbReference type="PROSITE-ProRule" id="PRU00284"/>
    </source>
</evidence>
<evidence type="ECO:0000313" key="8">
    <source>
        <dbReference type="Proteomes" id="UP000661507"/>
    </source>
</evidence>
<dbReference type="InterPro" id="IPR004090">
    <property type="entry name" value="Chemotax_Me-accpt_rcpt"/>
</dbReference>
<dbReference type="AlphaFoldDB" id="A0A917NHS9"/>
<dbReference type="PANTHER" id="PTHR32089:SF112">
    <property type="entry name" value="LYSOZYME-LIKE PROTEIN-RELATED"/>
    <property type="match status" value="1"/>
</dbReference>
<name>A0A917NHS9_9PROT</name>
<keyword evidence="4" id="KW-0812">Transmembrane</keyword>
<dbReference type="GO" id="GO:0004888">
    <property type="term" value="F:transmembrane signaling receptor activity"/>
    <property type="evidence" value="ECO:0007669"/>
    <property type="project" value="InterPro"/>
</dbReference>
<dbReference type="EMBL" id="BMKW01000001">
    <property type="protein sequence ID" value="GGJ01648.1"/>
    <property type="molecule type" value="Genomic_DNA"/>
</dbReference>
<dbReference type="Gene3D" id="3.30.450.20">
    <property type="entry name" value="PAS domain"/>
    <property type="match status" value="1"/>
</dbReference>
<dbReference type="RefSeq" id="WP_188965371.1">
    <property type="nucleotide sequence ID" value="NZ_BMKW01000001.1"/>
</dbReference>
<dbReference type="GO" id="GO:0007165">
    <property type="term" value="P:signal transduction"/>
    <property type="evidence" value="ECO:0007669"/>
    <property type="project" value="UniProtKB-KW"/>
</dbReference>
<evidence type="ECO:0000256" key="2">
    <source>
        <dbReference type="ARBA" id="ARBA00029447"/>
    </source>
</evidence>
<dbReference type="Pfam" id="PF14827">
    <property type="entry name" value="dCache_3"/>
    <property type="match status" value="1"/>
</dbReference>
<keyword evidence="1 3" id="KW-0807">Transducer</keyword>
<keyword evidence="8" id="KW-1185">Reference proteome</keyword>
<evidence type="ECO:0000313" key="7">
    <source>
        <dbReference type="EMBL" id="GGJ01648.1"/>
    </source>
</evidence>
<dbReference type="SUPFAM" id="SSF58104">
    <property type="entry name" value="Methyl-accepting chemotaxis protein (MCP) signaling domain"/>
    <property type="match status" value="1"/>
</dbReference>
<dbReference type="InterPro" id="IPR003660">
    <property type="entry name" value="HAMP_dom"/>
</dbReference>
<dbReference type="SMART" id="SM00304">
    <property type="entry name" value="HAMP"/>
    <property type="match status" value="1"/>
</dbReference>
<evidence type="ECO:0000259" key="5">
    <source>
        <dbReference type="PROSITE" id="PS50111"/>
    </source>
</evidence>
<dbReference type="Proteomes" id="UP000661507">
    <property type="component" value="Unassembled WGS sequence"/>
</dbReference>
<reference evidence="7" key="1">
    <citation type="journal article" date="2014" name="Int. J. Syst. Evol. Microbiol.">
        <title>Complete genome sequence of Corynebacterium casei LMG S-19264T (=DSM 44701T), isolated from a smear-ripened cheese.</title>
        <authorList>
            <consortium name="US DOE Joint Genome Institute (JGI-PGF)"/>
            <person name="Walter F."/>
            <person name="Albersmeier A."/>
            <person name="Kalinowski J."/>
            <person name="Ruckert C."/>
        </authorList>
    </citation>
    <scope>NUCLEOTIDE SEQUENCE</scope>
    <source>
        <strain evidence="7">CGMCC 1.3617</strain>
    </source>
</reference>
<keyword evidence="4" id="KW-1133">Transmembrane helix</keyword>
<sequence length="654" mass="66599">MKLTSIGSRIAAAATAIALLACVGFGTIVVLRSDAASTARTEETLEQARSGFDAALAAEARELASVAATLAAMPPVTDALARRDRAVMLALLRDSQAAVEAGGARLNVHAAPAVNFLRVWRPEQNGDDISARRRTVVDAVRTGQTQVGLERGLRDISIFGVAPIRGANGVIGVVDVALNLTPAVLQRIRNAIDTNVAVLRATEQGFEPIGSTLSAAANGLGTAEARAAAMRGQRMRSTAEANGQQYAVLTFPLHDVAGQAIGVVELAIDGRAAGAARAEVLRFVLITAAVLLVIAILLGLLVARSIARPVTALTARMQTLATGDLTAGVPGRDRADEIGAMARTVEVFQQGLAEAERLRAEQAQAQAKAETARREATHALAEEVERSLSGIASGLAIAAGGLAEAGARLTTAAERSGAAAEETAGGVSRASDSVQTVAAATEELAASTAEISRQITEAASVASEAAQQSRTTDSTVQSLAEAAARIGDVVRLINDIAGQTNLLALNATIEAARAGEAGKGFAVVASEVKNLAGQTARATEEIAGQITAMQAATNASVVAVRAIGETIQRMDSVATAIAAAIEEQGAATREIARAVQQAAEGTSGASTSAGRVAEEMGDTVTSIRGVSDGAAEVRRQGDGLRDAVARLIGGLRAA</sequence>
<dbReference type="PROSITE" id="PS51257">
    <property type="entry name" value="PROKAR_LIPOPROTEIN"/>
    <property type="match status" value="1"/>
</dbReference>
<feature type="domain" description="HAMP" evidence="6">
    <location>
        <begin position="304"/>
        <end position="357"/>
    </location>
</feature>
<dbReference type="Pfam" id="PF00672">
    <property type="entry name" value="HAMP"/>
    <property type="match status" value="1"/>
</dbReference>
<gene>
    <name evidence="7" type="ORF">GCM10011320_05600</name>
</gene>
<evidence type="ECO:0000259" key="6">
    <source>
        <dbReference type="PROSITE" id="PS50885"/>
    </source>
</evidence>
<dbReference type="Gene3D" id="6.10.340.10">
    <property type="match status" value="1"/>
</dbReference>
<dbReference type="GO" id="GO:0016020">
    <property type="term" value="C:membrane"/>
    <property type="evidence" value="ECO:0007669"/>
    <property type="project" value="InterPro"/>
</dbReference>
<evidence type="ECO:0000256" key="4">
    <source>
        <dbReference type="SAM" id="Phobius"/>
    </source>
</evidence>
<keyword evidence="4" id="KW-0472">Membrane</keyword>